<dbReference type="Pfam" id="PF25181">
    <property type="entry name" value="Phage_Bbp19"/>
    <property type="match status" value="1"/>
</dbReference>
<gene>
    <name evidence="2" type="ORF">KEF85_05900</name>
</gene>
<sequence length="100" mass="11325">MNTSDADSDARLADENRLRRELLAKADFKAVIATAEGRRFVWRLLAESGVHQGSFASDELVMAYREGRRSLGLWLQGLFADFPDQYLQLLKEGRHGADKQ</sequence>
<protein>
    <recommendedName>
        <fullName evidence="1">Bbp19-like phage domain-containing protein</fullName>
    </recommendedName>
</protein>
<name>A0A975RAB7_9GAMM</name>
<organism evidence="2 3">
    <name type="scientific">Methylomonas paludis</name>
    <dbReference type="NCBI Taxonomy" id="1173101"/>
    <lineage>
        <taxon>Bacteria</taxon>
        <taxon>Pseudomonadati</taxon>
        <taxon>Pseudomonadota</taxon>
        <taxon>Gammaproteobacteria</taxon>
        <taxon>Methylococcales</taxon>
        <taxon>Methylococcaceae</taxon>
        <taxon>Methylomonas</taxon>
    </lineage>
</organism>
<accession>A0A975RAB7</accession>
<evidence type="ECO:0000313" key="3">
    <source>
        <dbReference type="Proteomes" id="UP000676649"/>
    </source>
</evidence>
<evidence type="ECO:0000313" key="2">
    <source>
        <dbReference type="EMBL" id="QWF71987.1"/>
    </source>
</evidence>
<dbReference type="EMBL" id="CP073754">
    <property type="protein sequence ID" value="QWF71987.1"/>
    <property type="molecule type" value="Genomic_DNA"/>
</dbReference>
<dbReference type="KEGG" id="mpad:KEF85_05900"/>
<reference evidence="2" key="1">
    <citation type="submission" date="2021-04" db="EMBL/GenBank/DDBJ databases">
        <title>Draft genome sequence data of methanotrophic Methylovulum sp. strain S1L and Methylomonas sp. strain S2AM isolated from boreal lake water columns.</title>
        <authorList>
            <person name="Rissanen A.J."/>
            <person name="Mangayil R."/>
            <person name="Svenning M.M."/>
            <person name="Khanongnuch R."/>
        </authorList>
    </citation>
    <scope>NUCLEOTIDE SEQUENCE</scope>
    <source>
        <strain evidence="2">S2AM</strain>
    </source>
</reference>
<evidence type="ECO:0000259" key="1">
    <source>
        <dbReference type="Pfam" id="PF25181"/>
    </source>
</evidence>
<dbReference type="AlphaFoldDB" id="A0A975RAB7"/>
<proteinExistence type="predicted"/>
<dbReference type="RefSeq" id="WP_215583958.1">
    <property type="nucleotide sequence ID" value="NZ_CP073754.1"/>
</dbReference>
<feature type="domain" description="Bbp19-like phage" evidence="1">
    <location>
        <begin position="28"/>
        <end position="91"/>
    </location>
</feature>
<dbReference type="InterPro" id="IPR057447">
    <property type="entry name" value="Bbp19-like_phage"/>
</dbReference>
<keyword evidence="3" id="KW-1185">Reference proteome</keyword>
<dbReference type="Proteomes" id="UP000676649">
    <property type="component" value="Chromosome"/>
</dbReference>